<accession>G8JP24</accession>
<name>G8JP24_ERECY</name>
<protein>
    <recommendedName>
        <fullName evidence="4">Pre-mRNA-splicing factor CWC25</fullName>
    </recommendedName>
</protein>
<evidence type="ECO:0000256" key="1">
    <source>
        <dbReference type="SAM" id="MobiDB-lite"/>
    </source>
</evidence>
<dbReference type="GeneID" id="11471781"/>
<dbReference type="OrthoDB" id="21123at2759"/>
<evidence type="ECO:0008006" key="4">
    <source>
        <dbReference type="Google" id="ProtNLM"/>
    </source>
</evidence>
<proteinExistence type="predicted"/>
<dbReference type="KEGG" id="erc:Ecym_2067"/>
<evidence type="ECO:0000313" key="3">
    <source>
        <dbReference type="Proteomes" id="UP000006790"/>
    </source>
</evidence>
<dbReference type="Proteomes" id="UP000006790">
    <property type="component" value="Chromosome 2"/>
</dbReference>
<sequence length="123" mass="13766">MTLSTVLPSETASNTQTMDLNLLKSWNPQLQKNKSKVREAQKQLLKGVRKPATEPELTKGSLGWMYDGQAKPQKRSRRRRERRKSQKVPEEGSSGSTGAGRISPSKEKTSDDRKADDRKANVA</sequence>
<evidence type="ECO:0000313" key="2">
    <source>
        <dbReference type="EMBL" id="AET37824.1"/>
    </source>
</evidence>
<dbReference type="HOGENOM" id="CLU_2015262_0_0_1"/>
<gene>
    <name evidence="2" type="ordered locus">Ecym_2067</name>
</gene>
<feature type="region of interest" description="Disordered" evidence="1">
    <location>
        <begin position="31"/>
        <end position="123"/>
    </location>
</feature>
<organism evidence="2 3">
    <name type="scientific">Eremothecium cymbalariae (strain CBS 270.75 / DBVPG 7215 / KCTC 17166 / NRRL Y-17582)</name>
    <name type="common">Yeast</name>
    <dbReference type="NCBI Taxonomy" id="931890"/>
    <lineage>
        <taxon>Eukaryota</taxon>
        <taxon>Fungi</taxon>
        <taxon>Dikarya</taxon>
        <taxon>Ascomycota</taxon>
        <taxon>Saccharomycotina</taxon>
        <taxon>Saccharomycetes</taxon>
        <taxon>Saccharomycetales</taxon>
        <taxon>Saccharomycetaceae</taxon>
        <taxon>Eremothecium</taxon>
    </lineage>
</organism>
<feature type="compositionally biased region" description="Basic and acidic residues" evidence="1">
    <location>
        <begin position="104"/>
        <end position="123"/>
    </location>
</feature>
<dbReference type="EMBL" id="CP002498">
    <property type="protein sequence ID" value="AET37824.1"/>
    <property type="molecule type" value="Genomic_DNA"/>
</dbReference>
<feature type="compositionally biased region" description="Basic residues" evidence="1">
    <location>
        <begin position="72"/>
        <end position="86"/>
    </location>
</feature>
<dbReference type="RefSeq" id="XP_003644641.1">
    <property type="nucleotide sequence ID" value="XM_003644593.1"/>
</dbReference>
<keyword evidence="3" id="KW-1185">Reference proteome</keyword>
<feature type="region of interest" description="Disordered" evidence="1">
    <location>
        <begin position="1"/>
        <end position="20"/>
    </location>
</feature>
<reference evidence="3" key="1">
    <citation type="journal article" date="2012" name="G3 (Bethesda)">
        <title>Pichia sorbitophila, an interspecies yeast hybrid reveals early steps of genome resolution following polyploidization.</title>
        <authorList>
            <person name="Leh Louis V."/>
            <person name="Despons L."/>
            <person name="Friedrich A."/>
            <person name="Martin T."/>
            <person name="Durrens P."/>
            <person name="Casaregola S."/>
            <person name="Neuveglise C."/>
            <person name="Fairhead C."/>
            <person name="Marck C."/>
            <person name="Cruz J.A."/>
            <person name="Straub M.L."/>
            <person name="Kugler V."/>
            <person name="Sacerdot C."/>
            <person name="Uzunov Z."/>
            <person name="Thierry A."/>
            <person name="Weiss S."/>
            <person name="Bleykasten C."/>
            <person name="De Montigny J."/>
            <person name="Jacques N."/>
            <person name="Jung P."/>
            <person name="Lemaire M."/>
            <person name="Mallet S."/>
            <person name="Morel G."/>
            <person name="Richard G.F."/>
            <person name="Sarkar A."/>
            <person name="Savel G."/>
            <person name="Schacherer J."/>
            <person name="Seret M.L."/>
            <person name="Talla E."/>
            <person name="Samson G."/>
            <person name="Jubin C."/>
            <person name="Poulain J."/>
            <person name="Vacherie B."/>
            <person name="Barbe V."/>
            <person name="Pelletier E."/>
            <person name="Sherman D.J."/>
            <person name="Westhof E."/>
            <person name="Weissenbach J."/>
            <person name="Baret P.V."/>
            <person name="Wincker P."/>
            <person name="Gaillardin C."/>
            <person name="Dujon B."/>
            <person name="Souciet J.L."/>
        </authorList>
    </citation>
    <scope>NUCLEOTIDE SEQUENCE [LARGE SCALE GENOMIC DNA]</scope>
    <source>
        <strain evidence="3">CBS 270.75 / DBVPG 7215 / KCTC 17166 / NRRL Y-17582</strain>
    </source>
</reference>
<dbReference type="AlphaFoldDB" id="G8JP24"/>
<dbReference type="InParanoid" id="G8JP24"/>